<dbReference type="InterPro" id="IPR035810">
    <property type="entry name" value="PEBP_euk"/>
</dbReference>
<evidence type="ECO:0000256" key="1">
    <source>
        <dbReference type="ARBA" id="ARBA00007091"/>
    </source>
</evidence>
<organism evidence="2 3">
    <name type="scientific">Jimgerdemannia flammicorona</name>
    <dbReference type="NCBI Taxonomy" id="994334"/>
    <lineage>
        <taxon>Eukaryota</taxon>
        <taxon>Fungi</taxon>
        <taxon>Fungi incertae sedis</taxon>
        <taxon>Mucoromycota</taxon>
        <taxon>Mucoromycotina</taxon>
        <taxon>Endogonomycetes</taxon>
        <taxon>Endogonales</taxon>
        <taxon>Endogonaceae</taxon>
        <taxon>Jimgerdemannia</taxon>
    </lineage>
</organism>
<dbReference type="EMBL" id="RBNJ01020659">
    <property type="protein sequence ID" value="RUS21258.1"/>
    <property type="molecule type" value="Genomic_DNA"/>
</dbReference>
<dbReference type="PROSITE" id="PS01220">
    <property type="entry name" value="PBP"/>
    <property type="match status" value="1"/>
</dbReference>
<evidence type="ECO:0000313" key="2">
    <source>
        <dbReference type="EMBL" id="RUS21258.1"/>
    </source>
</evidence>
<protein>
    <submittedName>
        <fullName evidence="2">Phosphatidylethanolamine-binding protein</fullName>
    </submittedName>
</protein>
<dbReference type="PANTHER" id="PTHR11362">
    <property type="entry name" value="PHOSPHATIDYLETHANOLAMINE-BINDING PROTEIN"/>
    <property type="match status" value="1"/>
</dbReference>
<dbReference type="Pfam" id="PF01161">
    <property type="entry name" value="PBP"/>
    <property type="match status" value="1"/>
</dbReference>
<keyword evidence="3" id="KW-1185">Reference proteome</keyword>
<dbReference type="PANTHER" id="PTHR11362:SF82">
    <property type="entry name" value="PHOSPHATIDYLETHANOLAMINE-BINDING PROTEIN 4"/>
    <property type="match status" value="1"/>
</dbReference>
<reference evidence="2 3" key="1">
    <citation type="journal article" date="2018" name="New Phytol.">
        <title>Phylogenomics of Endogonaceae and evolution of mycorrhizas within Mucoromycota.</title>
        <authorList>
            <person name="Chang Y."/>
            <person name="Desiro A."/>
            <person name="Na H."/>
            <person name="Sandor L."/>
            <person name="Lipzen A."/>
            <person name="Clum A."/>
            <person name="Barry K."/>
            <person name="Grigoriev I.V."/>
            <person name="Martin F.M."/>
            <person name="Stajich J.E."/>
            <person name="Smith M.E."/>
            <person name="Bonito G."/>
            <person name="Spatafora J.W."/>
        </authorList>
    </citation>
    <scope>NUCLEOTIDE SEQUENCE [LARGE SCALE GENOMIC DNA]</scope>
    <source>
        <strain evidence="2 3">AD002</strain>
    </source>
</reference>
<dbReference type="InterPro" id="IPR036610">
    <property type="entry name" value="PEBP-like_sf"/>
</dbReference>
<dbReference type="InterPro" id="IPR001858">
    <property type="entry name" value="Phosphatidylethanolamine-bd_CS"/>
</dbReference>
<accession>A0A433PUR3</accession>
<dbReference type="AlphaFoldDB" id="A0A433PUR3"/>
<dbReference type="InterPro" id="IPR008914">
    <property type="entry name" value="PEBP"/>
</dbReference>
<dbReference type="SUPFAM" id="SSF49777">
    <property type="entry name" value="PEBP-like"/>
    <property type="match status" value="1"/>
</dbReference>
<sequence length="211" mass="23950">MNRLRTLASHLSPFPATHLSIRTIPTFYKHLSNTTANRTTVMENVVPSLKAAEIIPDVIESFEPKAYLKATYPDGKEVKLGNQLTFEETQKPPEIDFKAEEGEVKYCVIMTDPDAPSRQSPIRREWRHWVVGNIPGTNIAEGDELEPYMGPAPPQDSGPHRYVFLLYRQTGVRMGFAPFEHGHRAGFKAATWAEQHEMKLVGANYFLVERK</sequence>
<name>A0A433PUR3_9FUNG</name>
<gene>
    <name evidence="2" type="ORF">BC938DRAFT_475449</name>
</gene>
<dbReference type="Gene3D" id="3.90.280.10">
    <property type="entry name" value="PEBP-like"/>
    <property type="match status" value="1"/>
</dbReference>
<comment type="caution">
    <text evidence="2">The sequence shown here is derived from an EMBL/GenBank/DDBJ whole genome shotgun (WGS) entry which is preliminary data.</text>
</comment>
<evidence type="ECO:0000313" key="3">
    <source>
        <dbReference type="Proteomes" id="UP000274822"/>
    </source>
</evidence>
<dbReference type="CDD" id="cd00866">
    <property type="entry name" value="PEBP_euk"/>
    <property type="match status" value="1"/>
</dbReference>
<comment type="similarity">
    <text evidence="1">Belongs to the phosphatidylethanolamine-binding protein family.</text>
</comment>
<proteinExistence type="inferred from homology"/>
<dbReference type="Proteomes" id="UP000274822">
    <property type="component" value="Unassembled WGS sequence"/>
</dbReference>